<dbReference type="OrthoDB" id="3970464at2759"/>
<keyword evidence="17" id="KW-0670">Pyruvate</keyword>
<evidence type="ECO:0000256" key="8">
    <source>
        <dbReference type="ARBA" id="ARBA00022842"/>
    </source>
</evidence>
<organism evidence="17 18">
    <name type="scientific">Coccidioides immitis RMSCC 3703</name>
    <dbReference type="NCBI Taxonomy" id="454286"/>
    <lineage>
        <taxon>Eukaryota</taxon>
        <taxon>Fungi</taxon>
        <taxon>Dikarya</taxon>
        <taxon>Ascomycota</taxon>
        <taxon>Pezizomycotina</taxon>
        <taxon>Eurotiomycetes</taxon>
        <taxon>Eurotiomycetidae</taxon>
        <taxon>Onygenales</taxon>
        <taxon>Onygenaceae</taxon>
        <taxon>Coccidioides</taxon>
    </lineage>
</organism>
<accession>A0A0J8R3E8</accession>
<dbReference type="InterPro" id="IPR012000">
    <property type="entry name" value="Thiamin_PyroP_enz_cen_dom"/>
</dbReference>
<dbReference type="SUPFAM" id="SSF52518">
    <property type="entry name" value="Thiamin diphosphate-binding fold (THDP-binding)"/>
    <property type="match status" value="2"/>
</dbReference>
<comment type="cofactor">
    <cofactor evidence="2">
        <name>thiamine diphosphate</name>
        <dbReference type="ChEBI" id="CHEBI:58937"/>
    </cofactor>
</comment>
<dbReference type="SUPFAM" id="SSF52467">
    <property type="entry name" value="DHS-like NAD/FAD-binding domain"/>
    <property type="match status" value="1"/>
</dbReference>
<evidence type="ECO:0000259" key="14">
    <source>
        <dbReference type="Pfam" id="PF00205"/>
    </source>
</evidence>
<protein>
    <recommendedName>
        <fullName evidence="5">Pyruvate decarboxylase</fullName>
        <ecNumber evidence="4">4.1.1.1</ecNumber>
    </recommendedName>
</protein>
<dbReference type="GO" id="GO:0030976">
    <property type="term" value="F:thiamine pyrophosphate binding"/>
    <property type="evidence" value="ECO:0007669"/>
    <property type="project" value="InterPro"/>
</dbReference>
<comment type="catalytic activity">
    <reaction evidence="11">
        <text>pyruvate + H(+) = acetaldehyde + CO2</text>
        <dbReference type="Rhea" id="RHEA:45484"/>
        <dbReference type="ChEBI" id="CHEBI:15343"/>
        <dbReference type="ChEBI" id="CHEBI:15361"/>
        <dbReference type="ChEBI" id="CHEBI:15378"/>
        <dbReference type="ChEBI" id="CHEBI:16526"/>
    </reaction>
</comment>
<dbReference type="GO" id="GO:0004737">
    <property type="term" value="F:pyruvate decarboxylase activity"/>
    <property type="evidence" value="ECO:0007669"/>
    <property type="project" value="UniProtKB-EC"/>
</dbReference>
<evidence type="ECO:0000256" key="9">
    <source>
        <dbReference type="ARBA" id="ARBA00023052"/>
    </source>
</evidence>
<dbReference type="Pfam" id="PF02775">
    <property type="entry name" value="TPP_enzyme_C"/>
    <property type="match status" value="1"/>
</dbReference>
<keyword evidence="6 12" id="KW-0479">Metal-binding</keyword>
<dbReference type="Gene3D" id="3.40.50.970">
    <property type="match status" value="2"/>
</dbReference>
<dbReference type="CDD" id="cd07038">
    <property type="entry name" value="TPP_PYR_PDC_IPDC_like"/>
    <property type="match status" value="1"/>
</dbReference>
<feature type="domain" description="Thiamine pyrophosphate enzyme central" evidence="14">
    <location>
        <begin position="153"/>
        <end position="287"/>
    </location>
</feature>
<dbReference type="GO" id="GO:0005829">
    <property type="term" value="C:cytosol"/>
    <property type="evidence" value="ECO:0007669"/>
    <property type="project" value="TreeGrafter"/>
</dbReference>
<evidence type="ECO:0000256" key="5">
    <source>
        <dbReference type="ARBA" id="ARBA00014422"/>
    </source>
</evidence>
<dbReference type="InterPro" id="IPR012110">
    <property type="entry name" value="PDC/IPDC-like"/>
</dbReference>
<evidence type="ECO:0000256" key="3">
    <source>
        <dbReference type="ARBA" id="ARBA00007812"/>
    </source>
</evidence>
<dbReference type="CDD" id="cd02005">
    <property type="entry name" value="TPP_PDC_IPDC"/>
    <property type="match status" value="1"/>
</dbReference>
<evidence type="ECO:0000256" key="4">
    <source>
        <dbReference type="ARBA" id="ARBA00013202"/>
    </source>
</evidence>
<dbReference type="Pfam" id="PF00205">
    <property type="entry name" value="TPP_enzyme_M"/>
    <property type="match status" value="1"/>
</dbReference>
<dbReference type="Pfam" id="PF02776">
    <property type="entry name" value="TPP_enzyme_N"/>
    <property type="match status" value="1"/>
</dbReference>
<comment type="catalytic activity">
    <reaction evidence="1">
        <text>a 2-oxocarboxylate + H(+) = an aldehyde + CO2</text>
        <dbReference type="Rhea" id="RHEA:11628"/>
        <dbReference type="ChEBI" id="CHEBI:15378"/>
        <dbReference type="ChEBI" id="CHEBI:16526"/>
        <dbReference type="ChEBI" id="CHEBI:17478"/>
        <dbReference type="ChEBI" id="CHEBI:35179"/>
        <dbReference type="EC" id="4.1.1.1"/>
    </reaction>
</comment>
<dbReference type="InterPro" id="IPR029035">
    <property type="entry name" value="DHS-like_NAD/FAD-binding_dom"/>
</dbReference>
<name>A0A0J8R3E8_COCIT</name>
<dbReference type="GO" id="GO:0000949">
    <property type="term" value="P:aromatic amino acid family catabolic process to alcohol via Ehrlich pathway"/>
    <property type="evidence" value="ECO:0007669"/>
    <property type="project" value="TreeGrafter"/>
</dbReference>
<evidence type="ECO:0000256" key="1">
    <source>
        <dbReference type="ARBA" id="ARBA00001041"/>
    </source>
</evidence>
<dbReference type="AlphaFoldDB" id="A0A0J8R3E8"/>
<evidence type="ECO:0000256" key="7">
    <source>
        <dbReference type="ARBA" id="ARBA00022793"/>
    </source>
</evidence>
<evidence type="ECO:0000259" key="15">
    <source>
        <dbReference type="Pfam" id="PF02775"/>
    </source>
</evidence>
<evidence type="ECO:0000256" key="10">
    <source>
        <dbReference type="ARBA" id="ARBA00023239"/>
    </source>
</evidence>
<dbReference type="FunFam" id="3.40.50.970:FF:000024">
    <property type="entry name" value="Pyruvate decarboxylase isozyme"/>
    <property type="match status" value="1"/>
</dbReference>
<keyword evidence="10" id="KW-0456">Lyase</keyword>
<evidence type="ECO:0000256" key="6">
    <source>
        <dbReference type="ARBA" id="ARBA00022723"/>
    </source>
</evidence>
<keyword evidence="8 12" id="KW-0460">Magnesium</keyword>
<evidence type="ECO:0000256" key="11">
    <source>
        <dbReference type="ARBA" id="ARBA00048578"/>
    </source>
</evidence>
<comment type="cofactor">
    <cofactor evidence="12">
        <name>Mg(2+)</name>
        <dbReference type="ChEBI" id="CHEBI:18420"/>
    </cofactor>
    <text evidence="12">Binds 1 Mg(2+) per subunit.</text>
</comment>
<dbReference type="EC" id="4.1.1.1" evidence="4"/>
<feature type="binding site" evidence="12">
    <location>
        <position position="419"/>
    </location>
    <ligand>
        <name>Mg(2+)</name>
        <dbReference type="ChEBI" id="CHEBI:18420"/>
    </ligand>
</feature>
<reference evidence="18" key="1">
    <citation type="journal article" date="2010" name="Genome Res.">
        <title>Population genomic sequencing of Coccidioides fungi reveals recent hybridization and transposon control.</title>
        <authorList>
            <person name="Neafsey D.E."/>
            <person name="Barker B.M."/>
            <person name="Sharpton T.J."/>
            <person name="Stajich J.E."/>
            <person name="Park D.J."/>
            <person name="Whiston E."/>
            <person name="Hung C.-Y."/>
            <person name="McMahan C."/>
            <person name="White J."/>
            <person name="Sykes S."/>
            <person name="Heiman D."/>
            <person name="Young S."/>
            <person name="Zeng Q."/>
            <person name="Abouelleil A."/>
            <person name="Aftuck L."/>
            <person name="Bessette D."/>
            <person name="Brown A."/>
            <person name="FitzGerald M."/>
            <person name="Lui A."/>
            <person name="Macdonald J.P."/>
            <person name="Priest M."/>
            <person name="Orbach M.J."/>
            <person name="Galgiani J.N."/>
            <person name="Kirkland T.N."/>
            <person name="Cole G.T."/>
            <person name="Birren B.W."/>
            <person name="Henn M.R."/>
            <person name="Taylor J.W."/>
            <person name="Rounsley S.D."/>
        </authorList>
    </citation>
    <scope>NUCLEOTIDE SEQUENCE [LARGE SCALE GENOMIC DNA]</scope>
    <source>
        <strain evidence="18">RMSCC 3703</strain>
    </source>
</reference>
<evidence type="ECO:0000313" key="17">
    <source>
        <dbReference type="EMBL" id="KMU79684.1"/>
    </source>
</evidence>
<dbReference type="InterPro" id="IPR029061">
    <property type="entry name" value="THDP-binding"/>
</dbReference>
<gene>
    <name evidence="17" type="ORF">CISG_02102</name>
</gene>
<dbReference type="InterPro" id="IPR047213">
    <property type="entry name" value="TPP_PYR_PDC_IPDC-like"/>
</dbReference>
<dbReference type="STRING" id="454286.A0A0J8R3E8"/>
<feature type="domain" description="Thiamine pyrophosphate enzyme N-terminal TPP-binding" evidence="16">
    <location>
        <begin position="14"/>
        <end position="122"/>
    </location>
</feature>
<proteinExistence type="inferred from homology"/>
<dbReference type="FunFam" id="3.40.50.1220:FF:000025">
    <property type="entry name" value="Pyruvate decarboxylase"/>
    <property type="match status" value="1"/>
</dbReference>
<evidence type="ECO:0000256" key="2">
    <source>
        <dbReference type="ARBA" id="ARBA00001964"/>
    </source>
</evidence>
<evidence type="ECO:0000259" key="16">
    <source>
        <dbReference type="Pfam" id="PF02776"/>
    </source>
</evidence>
<feature type="domain" description="Thiamine pyrophosphate enzyme TPP-binding" evidence="15">
    <location>
        <begin position="350"/>
        <end position="460"/>
    </location>
</feature>
<dbReference type="PANTHER" id="PTHR43452:SF30">
    <property type="entry name" value="PYRUVATE DECARBOXYLASE ISOZYME 1-RELATED"/>
    <property type="match status" value="1"/>
</dbReference>
<dbReference type="FunFam" id="3.40.50.970:FF:000019">
    <property type="entry name" value="Pyruvate decarboxylase isozyme"/>
    <property type="match status" value="1"/>
</dbReference>
<keyword evidence="7" id="KW-0210">Decarboxylase</keyword>
<dbReference type="InterPro" id="IPR012001">
    <property type="entry name" value="Thiamin_PyroP_enz_TPP-bd_dom"/>
</dbReference>
<dbReference type="GO" id="GO:0000287">
    <property type="term" value="F:magnesium ion binding"/>
    <property type="evidence" value="ECO:0007669"/>
    <property type="project" value="InterPro"/>
</dbReference>
<evidence type="ECO:0000256" key="12">
    <source>
        <dbReference type="PIRSR" id="PIRSR036565-2"/>
    </source>
</evidence>
<dbReference type="EMBL" id="DS268123">
    <property type="protein sequence ID" value="KMU79684.1"/>
    <property type="molecule type" value="Genomic_DNA"/>
</dbReference>
<evidence type="ECO:0000256" key="13">
    <source>
        <dbReference type="RuleBase" id="RU362132"/>
    </source>
</evidence>
<dbReference type="GO" id="GO:0005634">
    <property type="term" value="C:nucleus"/>
    <property type="evidence" value="ECO:0007669"/>
    <property type="project" value="TreeGrafter"/>
</dbReference>
<dbReference type="PIRSF" id="PIRSF036565">
    <property type="entry name" value="Pyruvt_ip_decrb"/>
    <property type="match status" value="1"/>
</dbReference>
<comment type="similarity">
    <text evidence="3 13">Belongs to the TPP enzyme family.</text>
</comment>
<keyword evidence="9 13" id="KW-0786">Thiamine pyrophosphate</keyword>
<dbReference type="PANTHER" id="PTHR43452">
    <property type="entry name" value="PYRUVATE DECARBOXYLASE"/>
    <property type="match status" value="1"/>
</dbReference>
<sequence>MTDLATKELKNPVDVAEYLFTRLHQLGIRSIHGVPGDYNLVALDYIPKCGLRWVGNCNELNAGYAADGYARINGISALMTTFGVGELSALNAVAGAFSEFVPIVHIIGQPSTISQKDGMLLHHTLGNGDYNAFANMSANISSNEEEKEEYVVDVVLKYLHAAKNPVILVDACAIRHRVLDEVHDFVKKSGLPTFVAPMGKGAVDETLPNYGGVYAGDGSNAGVKDRVESSDLILSIGAIKSDFNTTGFTYRIGRMNTIDFHSNYVAVRYSEYPGVGMKGVLRKVVQRMGKVNVAPGPKVINEPHEDPSASNPAITHEWFWPIVGKWLQENDIVITETGTANFGIWETRFPKGVTAVSQVLWGSIGYSLGACQGAALATQEGLKRRTILFIGDGSFQMTGQELSTMIRRKLTPIIFVICNEGYTIERYIHGWESSYNDIQEWKFKDLVPAFGAKPENYRTYQIRTKQEVLDLFANKEFAAAEVLQLVELYMPLEDAPAALRLTAEASARRNAE</sequence>
<evidence type="ECO:0000313" key="18">
    <source>
        <dbReference type="Proteomes" id="UP000054559"/>
    </source>
</evidence>
<dbReference type="InterPro" id="IPR011766">
    <property type="entry name" value="TPP_enzyme_TPP-bd"/>
</dbReference>
<dbReference type="InterPro" id="IPR047214">
    <property type="entry name" value="TPP_PDC_IPDC"/>
</dbReference>
<feature type="binding site" evidence="12">
    <location>
        <position position="392"/>
    </location>
    <ligand>
        <name>Mg(2+)</name>
        <dbReference type="ChEBI" id="CHEBI:18420"/>
    </ligand>
</feature>
<dbReference type="Proteomes" id="UP000054559">
    <property type="component" value="Unassembled WGS sequence"/>
</dbReference>
<feature type="binding site" evidence="12">
    <location>
        <position position="421"/>
    </location>
    <ligand>
        <name>Mg(2+)</name>
        <dbReference type="ChEBI" id="CHEBI:18420"/>
    </ligand>
</feature>